<dbReference type="RefSeq" id="WP_135013182.1">
    <property type="nucleotide sequence ID" value="NZ_JADGLK010000031.1"/>
</dbReference>
<protein>
    <submittedName>
        <fullName evidence="2">HdeD family acid-resistance protein</fullName>
    </submittedName>
</protein>
<sequence>MFSSLFARPLFITGSLAIVLGLAAIIWPGITLSVIAVMWGIFALVEAISTFSRVGSADKSGKFFYILSGIIGILAGLAVILQPLWGAATLTWVLGFWLMVRGIIEIVAVIRLPKEAPKAYLILAGVLWLLAGLLVMASPGVAMISMIIWVGLLTIALGITLIVAGFKTRSAAKRATAAL</sequence>
<accession>A0A4Y9F305</accession>
<keyword evidence="1" id="KW-0472">Membrane</keyword>
<feature type="transmembrane region" description="Helical" evidence="1">
    <location>
        <begin position="7"/>
        <end position="27"/>
    </location>
</feature>
<feature type="transmembrane region" description="Helical" evidence="1">
    <location>
        <begin position="33"/>
        <end position="51"/>
    </location>
</feature>
<feature type="transmembrane region" description="Helical" evidence="1">
    <location>
        <begin position="91"/>
        <end position="112"/>
    </location>
</feature>
<reference evidence="2 3" key="1">
    <citation type="submission" date="2019-03" db="EMBL/GenBank/DDBJ databases">
        <title>Diversity of the mouse oral microbiome.</title>
        <authorList>
            <person name="Joseph S."/>
            <person name="Aduse-Opoku J."/>
            <person name="Curtis M."/>
            <person name="Wade W."/>
            <person name="Hashim A."/>
        </authorList>
    </citation>
    <scope>NUCLEOTIDE SEQUENCE [LARGE SCALE GENOMIC DNA]</scope>
    <source>
        <strain evidence="3">irhom_31</strain>
    </source>
</reference>
<dbReference type="PANTHER" id="PTHR34989">
    <property type="entry name" value="PROTEIN HDED"/>
    <property type="match status" value="1"/>
</dbReference>
<name>A0A4Y9F305_9MICC</name>
<keyword evidence="1" id="KW-0812">Transmembrane</keyword>
<dbReference type="InterPro" id="IPR052712">
    <property type="entry name" value="Acid_resist_chaperone_HdeD"/>
</dbReference>
<dbReference type="STRING" id="85336.A7979_09155"/>
<evidence type="ECO:0000313" key="3">
    <source>
        <dbReference type="Proteomes" id="UP000297951"/>
    </source>
</evidence>
<dbReference type="GO" id="GO:0005886">
    <property type="term" value="C:plasma membrane"/>
    <property type="evidence" value="ECO:0007669"/>
    <property type="project" value="TreeGrafter"/>
</dbReference>
<dbReference type="Pfam" id="PF03729">
    <property type="entry name" value="DUF308"/>
    <property type="match status" value="1"/>
</dbReference>
<dbReference type="InterPro" id="IPR005325">
    <property type="entry name" value="DUF308_memb"/>
</dbReference>
<feature type="transmembrane region" description="Helical" evidence="1">
    <location>
        <begin position="143"/>
        <end position="166"/>
    </location>
</feature>
<dbReference type="AlphaFoldDB" id="A0A4Y9F305"/>
<feature type="transmembrane region" description="Helical" evidence="1">
    <location>
        <begin position="119"/>
        <end position="137"/>
    </location>
</feature>
<gene>
    <name evidence="2" type="ORF">E4U03_08835</name>
</gene>
<evidence type="ECO:0000313" key="2">
    <source>
        <dbReference type="EMBL" id="TFU21520.1"/>
    </source>
</evidence>
<dbReference type="EMBL" id="SPQC01000031">
    <property type="protein sequence ID" value="TFU21520.1"/>
    <property type="molecule type" value="Genomic_DNA"/>
</dbReference>
<proteinExistence type="predicted"/>
<dbReference type="PANTHER" id="PTHR34989:SF1">
    <property type="entry name" value="PROTEIN HDED"/>
    <property type="match status" value="1"/>
</dbReference>
<feature type="transmembrane region" description="Helical" evidence="1">
    <location>
        <begin position="63"/>
        <end position="85"/>
    </location>
</feature>
<dbReference type="OrthoDB" id="3829721at2"/>
<dbReference type="Proteomes" id="UP000297951">
    <property type="component" value="Unassembled WGS sequence"/>
</dbReference>
<comment type="caution">
    <text evidence="2">The sequence shown here is derived from an EMBL/GenBank/DDBJ whole genome shotgun (WGS) entry which is preliminary data.</text>
</comment>
<organism evidence="2 3">
    <name type="scientific">Rothia nasimurium</name>
    <dbReference type="NCBI Taxonomy" id="85336"/>
    <lineage>
        <taxon>Bacteria</taxon>
        <taxon>Bacillati</taxon>
        <taxon>Actinomycetota</taxon>
        <taxon>Actinomycetes</taxon>
        <taxon>Micrococcales</taxon>
        <taxon>Micrococcaceae</taxon>
        <taxon>Rothia</taxon>
    </lineage>
</organism>
<evidence type="ECO:0000256" key="1">
    <source>
        <dbReference type="SAM" id="Phobius"/>
    </source>
</evidence>
<keyword evidence="1" id="KW-1133">Transmembrane helix</keyword>